<reference evidence="1 2" key="1">
    <citation type="submission" date="2017-07" db="EMBL/GenBank/DDBJ databases">
        <title>Genome Sequence of Sulfitobacter pseudonitzschiae Strain SMR1 Isolated from a culture of the Diatom Skeletonema marinoi.</title>
        <authorList>
            <person name="Topel M."/>
            <person name="Pinder M.I.M."/>
            <person name="Johansson O.N."/>
            <person name="Kourtchenko O."/>
            <person name="Godhe A."/>
            <person name="Clarke A.K."/>
        </authorList>
    </citation>
    <scope>NUCLEOTIDE SEQUENCE [LARGE SCALE GENOMIC DNA]</scope>
    <source>
        <strain evidence="1 2">SMR1</strain>
    </source>
</reference>
<dbReference type="Gene3D" id="3.40.50.12580">
    <property type="match status" value="1"/>
</dbReference>
<dbReference type="OrthoDB" id="6713140at2"/>
<dbReference type="KEGG" id="spse:SULPSESMR1_02010"/>
<dbReference type="STRING" id="1402135.SAMN05444149_101155"/>
<organism evidence="1 2">
    <name type="scientific">Pseudosulfitobacter pseudonitzschiae</name>
    <dbReference type="NCBI Taxonomy" id="1402135"/>
    <lineage>
        <taxon>Bacteria</taxon>
        <taxon>Pseudomonadati</taxon>
        <taxon>Pseudomonadota</taxon>
        <taxon>Alphaproteobacteria</taxon>
        <taxon>Rhodobacterales</taxon>
        <taxon>Roseobacteraceae</taxon>
        <taxon>Pseudosulfitobacter</taxon>
    </lineage>
</organism>
<gene>
    <name evidence="1" type="ORF">SULPSESMR1_02010</name>
</gene>
<dbReference type="Pfam" id="PF05159">
    <property type="entry name" value="Capsule_synth"/>
    <property type="match status" value="1"/>
</dbReference>
<dbReference type="GO" id="GO:0000271">
    <property type="term" value="P:polysaccharide biosynthetic process"/>
    <property type="evidence" value="ECO:0007669"/>
    <property type="project" value="InterPro"/>
</dbReference>
<dbReference type="GO" id="GO:0015774">
    <property type="term" value="P:polysaccharide transport"/>
    <property type="evidence" value="ECO:0007669"/>
    <property type="project" value="InterPro"/>
</dbReference>
<accession>A0A221K1F1</accession>
<dbReference type="AlphaFoldDB" id="A0A221K1F1"/>
<evidence type="ECO:0000313" key="1">
    <source>
        <dbReference type="EMBL" id="ASM72815.1"/>
    </source>
</evidence>
<dbReference type="EMBL" id="CP022415">
    <property type="protein sequence ID" value="ASM72815.1"/>
    <property type="molecule type" value="Genomic_DNA"/>
</dbReference>
<dbReference type="RefSeq" id="WP_089420671.1">
    <property type="nucleotide sequence ID" value="NZ_CP022415.1"/>
</dbReference>
<protein>
    <submittedName>
        <fullName evidence="1">Capsule polysaccharide biosynthesis protein</fullName>
    </submittedName>
</protein>
<dbReference type="InterPro" id="IPR007833">
    <property type="entry name" value="Capsule_polysaccharide_synth"/>
</dbReference>
<name>A0A221K1F1_9RHOB</name>
<keyword evidence="2" id="KW-1185">Reference proteome</keyword>
<proteinExistence type="predicted"/>
<evidence type="ECO:0000313" key="2">
    <source>
        <dbReference type="Proteomes" id="UP000199754"/>
    </source>
</evidence>
<sequence>MSRIVFHVPRSWLGPLGGGLMPFYTRLTEGLAALDVPFEVVDLDRDSVMAEVEADAAFHIINHGRFTHARILNAGVAYIYPFWNMDSTGIRAFSSIGGQPFKPAQIEAEAARAFFRKLRARLVGARTSRYTQPEEEADVPDGGTAVFFQSEVHRTVDETMWLDRWEMLQGVLDADRGPVMVKPHPRDNDPKTRARLKKMAGVTVTEGNIHDIIAASDRVVTINSAVGIEAYLHRKPVILCGQADFAHIADEARDRATLVDLLRVEPSRRAYDKYIWWYFAHQCLSTTEPDLATRFLDRVRATGFAI</sequence>
<dbReference type="InterPro" id="IPR043148">
    <property type="entry name" value="TagF_C"/>
</dbReference>
<dbReference type="Proteomes" id="UP000199754">
    <property type="component" value="Chromosome"/>
</dbReference>